<sequence>MQSMDAATREEFAALRRRAYGPNADIADDPVALARLRELEERHDRGSTPATAARMAEAEVLFGPRASRPESSVPPAAQAPSALDIAVSSAEPQRAEAHACATPTPPRIGRALLIGWAASIVAVAIVVGALVFGLASLRPVSAVTGARQVASLDEPITDLPTGESMSILTQATTVYRYHGLVIALFDDGVLDVTQACILVGSECSSSGDEGIRFTMGCAAGPFSATASCTSPGGCERVR</sequence>
<protein>
    <submittedName>
        <fullName evidence="2">Uncharacterized protein</fullName>
    </submittedName>
</protein>
<dbReference type="PATRIC" id="fig|36807.3.peg.191"/>
<reference evidence="2 3" key="1">
    <citation type="submission" date="2016-01" db="EMBL/GenBank/DDBJ databases">
        <title>Draft genome sequences of Microbacterium laevaniformans LCDC 91-0039 and the type strain of Microbacterium hominis LCDC 84-209.</title>
        <authorList>
            <person name="Bernier A.-M."/>
            <person name="Bernard K."/>
        </authorList>
    </citation>
    <scope>NUCLEOTIDE SEQUENCE [LARGE SCALE GENOMIC DNA]</scope>
    <source>
        <strain evidence="2 3">LCDC 91-0039</strain>
    </source>
</reference>
<dbReference type="Proteomes" id="UP000075357">
    <property type="component" value="Unassembled WGS sequence"/>
</dbReference>
<organism evidence="2 3">
    <name type="scientific">Microbacterium laevaniformans</name>
    <dbReference type="NCBI Taxonomy" id="36807"/>
    <lineage>
        <taxon>Bacteria</taxon>
        <taxon>Bacillati</taxon>
        <taxon>Actinomycetota</taxon>
        <taxon>Actinomycetes</taxon>
        <taxon>Micrococcales</taxon>
        <taxon>Microbacteriaceae</taxon>
        <taxon>Microbacterium</taxon>
    </lineage>
</organism>
<dbReference type="AlphaFoldDB" id="A0A150HIQ2"/>
<proteinExistence type="predicted"/>
<gene>
    <name evidence="2" type="ORF">Mlaev_00187</name>
</gene>
<dbReference type="STRING" id="36807.Mlaev_00187"/>
<dbReference type="EMBL" id="LRAD01000007">
    <property type="protein sequence ID" value="KXZ61814.1"/>
    <property type="molecule type" value="Genomic_DNA"/>
</dbReference>
<evidence type="ECO:0000313" key="2">
    <source>
        <dbReference type="EMBL" id="KXZ61814.1"/>
    </source>
</evidence>
<keyword evidence="1" id="KW-0472">Membrane</keyword>
<feature type="transmembrane region" description="Helical" evidence="1">
    <location>
        <begin position="113"/>
        <end position="135"/>
    </location>
</feature>
<keyword evidence="1" id="KW-0812">Transmembrane</keyword>
<evidence type="ECO:0000313" key="3">
    <source>
        <dbReference type="Proteomes" id="UP000075357"/>
    </source>
</evidence>
<evidence type="ECO:0000256" key="1">
    <source>
        <dbReference type="SAM" id="Phobius"/>
    </source>
</evidence>
<comment type="caution">
    <text evidence="2">The sequence shown here is derived from an EMBL/GenBank/DDBJ whole genome shotgun (WGS) entry which is preliminary data.</text>
</comment>
<accession>A0A150HIQ2</accession>
<keyword evidence="1" id="KW-1133">Transmembrane helix</keyword>
<keyword evidence="3" id="KW-1185">Reference proteome</keyword>
<name>A0A150HIQ2_9MICO</name>